<keyword evidence="6" id="KW-1185">Reference proteome</keyword>
<reference evidence="5 6" key="1">
    <citation type="submission" date="2020-05" db="EMBL/GenBank/DDBJ databases">
        <title>Draft Genome Sequence of Ochrobactrum soli Isolated from Stable Fly Gut.</title>
        <authorList>
            <person name="Pileggi M.T."/>
            <person name="Vazhakkala L.J."/>
            <person name="Wong C.N."/>
        </authorList>
    </citation>
    <scope>NUCLEOTIDE SEQUENCE [LARGE SCALE GENOMIC DNA]</scope>
    <source>
        <strain evidence="5 6">MTP-C0764</strain>
    </source>
</reference>
<evidence type="ECO:0000256" key="2">
    <source>
        <dbReference type="ARBA" id="ARBA00023125"/>
    </source>
</evidence>
<dbReference type="FunFam" id="3.90.1530.30:FF:000001">
    <property type="entry name" value="Chromosome partitioning protein ParB"/>
    <property type="match status" value="1"/>
</dbReference>
<dbReference type="Gene3D" id="3.90.1530.30">
    <property type="match status" value="1"/>
</dbReference>
<evidence type="ECO:0000259" key="4">
    <source>
        <dbReference type="SMART" id="SM00470"/>
    </source>
</evidence>
<dbReference type="InterPro" id="IPR036086">
    <property type="entry name" value="ParB/Sulfiredoxin_sf"/>
</dbReference>
<feature type="domain" description="ParB-like N-terminal" evidence="4">
    <location>
        <begin position="34"/>
        <end position="128"/>
    </location>
</feature>
<dbReference type="GO" id="GO:0005694">
    <property type="term" value="C:chromosome"/>
    <property type="evidence" value="ECO:0007669"/>
    <property type="project" value="TreeGrafter"/>
</dbReference>
<evidence type="ECO:0000313" key="5">
    <source>
        <dbReference type="EMBL" id="NNU63362.1"/>
    </source>
</evidence>
<dbReference type="SUPFAM" id="SSF110849">
    <property type="entry name" value="ParB/Sulfiredoxin"/>
    <property type="match status" value="1"/>
</dbReference>
<proteinExistence type="inferred from homology"/>
<dbReference type="NCBIfam" id="TIGR00180">
    <property type="entry name" value="parB_part"/>
    <property type="match status" value="1"/>
</dbReference>
<dbReference type="InterPro" id="IPR004437">
    <property type="entry name" value="ParB/RepB/Spo0J"/>
</dbReference>
<gene>
    <name evidence="5" type="ORF">HKX02_24345</name>
</gene>
<dbReference type="GO" id="GO:0003677">
    <property type="term" value="F:DNA binding"/>
    <property type="evidence" value="ECO:0007669"/>
    <property type="project" value="UniProtKB-KW"/>
</dbReference>
<dbReference type="InterPro" id="IPR013741">
    <property type="entry name" value="KorB_domain"/>
</dbReference>
<dbReference type="AlphaFoldDB" id="A0A849KZY0"/>
<comment type="caution">
    <text evidence="5">The sequence shown here is derived from an EMBL/GenBank/DDBJ whole genome shotgun (WGS) entry which is preliminary data.</text>
</comment>
<dbReference type="PANTHER" id="PTHR33375:SF1">
    <property type="entry name" value="CHROMOSOME-PARTITIONING PROTEIN PARB-RELATED"/>
    <property type="match status" value="1"/>
</dbReference>
<sequence>MSGILEGIDFSGFEKVAKNQTEAPAKQEPVGGQVELSLADVIEDPEQPRRSFDQASLQELAESIKKRGVVQPIVVRPKNADGKYVIVMGARRYRASHLANVSKIPAVIRVKPSDGYDQMIENIQRENLLHADIARFIEQELAKGTKPASIATSLGKPRSWVSLYTGFSQMHDAVRDRVEELGIRVAYELQKAMEIDEAATLAYIESNEAITQRGAMALAKSLKGDSSFESGPSAPETETVEPSSAEAANGALHAGSAAPTDEQPVGGSTANEAASPKRRSSPVAIIVQVNERAGRLMTDRAAEQGSQYGVVSFDNGANIEEVALSDIRLLEIMLIE</sequence>
<name>A0A849KZY0_9HYPH</name>
<keyword evidence="2" id="KW-0238">DNA-binding</keyword>
<dbReference type="CDD" id="cd16393">
    <property type="entry name" value="SPO0J_N"/>
    <property type="match status" value="1"/>
</dbReference>
<evidence type="ECO:0000256" key="1">
    <source>
        <dbReference type="ARBA" id="ARBA00006295"/>
    </source>
</evidence>
<protein>
    <submittedName>
        <fullName evidence="5">ParB/RepB/Spo0J family partition protein</fullName>
    </submittedName>
</protein>
<evidence type="ECO:0000256" key="3">
    <source>
        <dbReference type="SAM" id="MobiDB-lite"/>
    </source>
</evidence>
<dbReference type="Pfam" id="PF08535">
    <property type="entry name" value="KorB"/>
    <property type="match status" value="1"/>
</dbReference>
<dbReference type="InterPro" id="IPR042075">
    <property type="entry name" value="KorB_DNA-db"/>
</dbReference>
<evidence type="ECO:0000313" key="6">
    <source>
        <dbReference type="Proteomes" id="UP000574931"/>
    </source>
</evidence>
<dbReference type="SMART" id="SM00470">
    <property type="entry name" value="ParB"/>
    <property type="match status" value="1"/>
</dbReference>
<dbReference type="RefSeq" id="WP_171319655.1">
    <property type="nucleotide sequence ID" value="NZ_JABFCY010000024.1"/>
</dbReference>
<dbReference type="InterPro" id="IPR003115">
    <property type="entry name" value="ParB_N"/>
</dbReference>
<dbReference type="Gene3D" id="1.10.10.730">
    <property type="entry name" value="KorB DNA-binding domain"/>
    <property type="match status" value="1"/>
</dbReference>
<organism evidence="5 6">
    <name type="scientific">Ochrobactrum soli</name>
    <dbReference type="NCBI Taxonomy" id="2448455"/>
    <lineage>
        <taxon>Bacteria</taxon>
        <taxon>Pseudomonadati</taxon>
        <taxon>Pseudomonadota</taxon>
        <taxon>Alphaproteobacteria</taxon>
        <taxon>Hyphomicrobiales</taxon>
        <taxon>Brucellaceae</taxon>
        <taxon>Brucella/Ochrobactrum group</taxon>
        <taxon>Ochrobactrum</taxon>
    </lineage>
</organism>
<feature type="compositionally biased region" description="Low complexity" evidence="3">
    <location>
        <begin position="243"/>
        <end position="258"/>
    </location>
</feature>
<dbReference type="Proteomes" id="UP000574931">
    <property type="component" value="Unassembled WGS sequence"/>
</dbReference>
<dbReference type="InterPro" id="IPR050336">
    <property type="entry name" value="Chromosome_partition/occlusion"/>
</dbReference>
<comment type="similarity">
    <text evidence="1">Belongs to the ParB family.</text>
</comment>
<dbReference type="SUPFAM" id="SSF109709">
    <property type="entry name" value="KorB DNA-binding domain-like"/>
    <property type="match status" value="1"/>
</dbReference>
<accession>A0A849KZY0</accession>
<feature type="region of interest" description="Disordered" evidence="3">
    <location>
        <begin position="224"/>
        <end position="282"/>
    </location>
</feature>
<dbReference type="PANTHER" id="PTHR33375">
    <property type="entry name" value="CHROMOSOME-PARTITIONING PROTEIN PARB-RELATED"/>
    <property type="match status" value="1"/>
</dbReference>
<dbReference type="Pfam" id="PF02195">
    <property type="entry name" value="ParB_N"/>
    <property type="match status" value="1"/>
</dbReference>
<dbReference type="GO" id="GO:0007059">
    <property type="term" value="P:chromosome segregation"/>
    <property type="evidence" value="ECO:0007669"/>
    <property type="project" value="TreeGrafter"/>
</dbReference>
<dbReference type="EMBL" id="JABFCY010000024">
    <property type="protein sequence ID" value="NNU63362.1"/>
    <property type="molecule type" value="Genomic_DNA"/>
</dbReference>